<sequence>MKKWIVMLSLAMFGAGAYAQASAPAAPAAGTDKPAASKSDKMSKKHARKKRNHAPADADKMMNKGV</sequence>
<dbReference type="RefSeq" id="WP_017230917.1">
    <property type="nucleotide sequence ID" value="NZ_JARJLM010000185.1"/>
</dbReference>
<organism evidence="3 4">
    <name type="scientific">Cupriavidus basilensis</name>
    <dbReference type="NCBI Taxonomy" id="68895"/>
    <lineage>
        <taxon>Bacteria</taxon>
        <taxon>Pseudomonadati</taxon>
        <taxon>Pseudomonadota</taxon>
        <taxon>Betaproteobacteria</taxon>
        <taxon>Burkholderiales</taxon>
        <taxon>Burkholderiaceae</taxon>
        <taxon>Cupriavidus</taxon>
    </lineage>
</organism>
<gene>
    <name evidence="3" type="ORF">P3W85_10955</name>
</gene>
<comment type="caution">
    <text evidence="3">The sequence shown here is derived from an EMBL/GenBank/DDBJ whole genome shotgun (WGS) entry which is preliminary data.</text>
</comment>
<keyword evidence="4" id="KW-1185">Reference proteome</keyword>
<feature type="compositionally biased region" description="Basic and acidic residues" evidence="1">
    <location>
        <begin position="54"/>
        <end position="66"/>
    </location>
</feature>
<evidence type="ECO:0008006" key="5">
    <source>
        <dbReference type="Google" id="ProtNLM"/>
    </source>
</evidence>
<keyword evidence="2" id="KW-0732">Signal</keyword>
<dbReference type="EMBL" id="JARJLM010000185">
    <property type="protein sequence ID" value="MDF3833463.1"/>
    <property type="molecule type" value="Genomic_DNA"/>
</dbReference>
<feature type="compositionally biased region" description="Low complexity" evidence="1">
    <location>
        <begin position="24"/>
        <end position="36"/>
    </location>
</feature>
<feature type="region of interest" description="Disordered" evidence="1">
    <location>
        <begin position="24"/>
        <end position="66"/>
    </location>
</feature>
<evidence type="ECO:0000256" key="2">
    <source>
        <dbReference type="SAM" id="SignalP"/>
    </source>
</evidence>
<evidence type="ECO:0000256" key="1">
    <source>
        <dbReference type="SAM" id="MobiDB-lite"/>
    </source>
</evidence>
<dbReference type="Proteomes" id="UP001216674">
    <property type="component" value="Unassembled WGS sequence"/>
</dbReference>
<feature type="chain" id="PRO_5047216667" description="Pentapeptide MXKDX repeat protein" evidence="2">
    <location>
        <begin position="20"/>
        <end position="66"/>
    </location>
</feature>
<name>A0ABT6ALJ8_9BURK</name>
<proteinExistence type="predicted"/>
<evidence type="ECO:0000313" key="4">
    <source>
        <dbReference type="Proteomes" id="UP001216674"/>
    </source>
</evidence>
<reference evidence="3 4" key="1">
    <citation type="submission" date="2023-03" db="EMBL/GenBank/DDBJ databases">
        <title>Draft assemblies of triclosan tolerant bacteria isolated from returned activated sludge.</title>
        <authorList>
            <person name="Van Hamelsveld S."/>
        </authorList>
    </citation>
    <scope>NUCLEOTIDE SEQUENCE [LARGE SCALE GENOMIC DNA]</scope>
    <source>
        <strain evidence="3 4">GW210010_S58</strain>
    </source>
</reference>
<protein>
    <recommendedName>
        <fullName evidence="5">Pentapeptide MXKDX repeat protein</fullName>
    </recommendedName>
</protein>
<accession>A0ABT6ALJ8</accession>
<feature type="signal peptide" evidence="2">
    <location>
        <begin position="1"/>
        <end position="19"/>
    </location>
</feature>
<evidence type="ECO:0000313" key="3">
    <source>
        <dbReference type="EMBL" id="MDF3833463.1"/>
    </source>
</evidence>
<feature type="compositionally biased region" description="Basic residues" evidence="1">
    <location>
        <begin position="43"/>
        <end position="53"/>
    </location>
</feature>